<sequence length="114" mass="13545">MESTVNEIIGILREQYHFEIPPALEIRIKDLFDIGRISETGDYDKIIYSIYKRHSEMFSNKHFLEKAMRVIFERNLKRINILMIGSDLGESSYSNIITFERELKQKSDTEVSYF</sequence>
<organism evidence="1 2">
    <name type="scientific">candidate division WOR-3 bacterium</name>
    <dbReference type="NCBI Taxonomy" id="2052148"/>
    <lineage>
        <taxon>Bacteria</taxon>
        <taxon>Bacteria division WOR-3</taxon>
    </lineage>
</organism>
<dbReference type="Proteomes" id="UP000264062">
    <property type="component" value="Unassembled WGS sequence"/>
</dbReference>
<feature type="non-terminal residue" evidence="1">
    <location>
        <position position="114"/>
    </location>
</feature>
<name>A0A350H7X7_UNCW3</name>
<reference evidence="1 2" key="1">
    <citation type="journal article" date="2018" name="Nat. Biotechnol.">
        <title>A standardized bacterial taxonomy based on genome phylogeny substantially revises the tree of life.</title>
        <authorList>
            <person name="Parks D.H."/>
            <person name="Chuvochina M."/>
            <person name="Waite D.W."/>
            <person name="Rinke C."/>
            <person name="Skarshewski A."/>
            <person name="Chaumeil P.A."/>
            <person name="Hugenholtz P."/>
        </authorList>
    </citation>
    <scope>NUCLEOTIDE SEQUENCE [LARGE SCALE GENOMIC DNA]</scope>
    <source>
        <strain evidence="1">UBA9956</strain>
    </source>
</reference>
<gene>
    <name evidence="1" type="ORF">DCW38_00435</name>
</gene>
<accession>A0A350H7X7</accession>
<proteinExistence type="predicted"/>
<protein>
    <submittedName>
        <fullName evidence="1">Uncharacterized protein</fullName>
    </submittedName>
</protein>
<comment type="caution">
    <text evidence="1">The sequence shown here is derived from an EMBL/GenBank/DDBJ whole genome shotgun (WGS) entry which is preliminary data.</text>
</comment>
<evidence type="ECO:0000313" key="2">
    <source>
        <dbReference type="Proteomes" id="UP000264062"/>
    </source>
</evidence>
<dbReference type="EMBL" id="DMZY01000015">
    <property type="protein sequence ID" value="HAV91643.1"/>
    <property type="molecule type" value="Genomic_DNA"/>
</dbReference>
<evidence type="ECO:0000313" key="1">
    <source>
        <dbReference type="EMBL" id="HAV91643.1"/>
    </source>
</evidence>
<dbReference type="AlphaFoldDB" id="A0A350H7X7"/>